<protein>
    <recommendedName>
        <fullName evidence="5">DUF4381 domain-containing protein</fullName>
    </recommendedName>
</protein>
<evidence type="ECO:0000256" key="2">
    <source>
        <dbReference type="SAM" id="Phobius"/>
    </source>
</evidence>
<dbReference type="InterPro" id="IPR025489">
    <property type="entry name" value="DUF4381"/>
</dbReference>
<feature type="compositionally biased region" description="Basic and acidic residues" evidence="1">
    <location>
        <begin position="1"/>
        <end position="10"/>
    </location>
</feature>
<dbReference type="AlphaFoldDB" id="A0AAJ0UID9"/>
<organism evidence="3 4">
    <name type="scientific">Halochromatium salexigens</name>
    <name type="common">Chromatium salexigens</name>
    <dbReference type="NCBI Taxonomy" id="49447"/>
    <lineage>
        <taxon>Bacteria</taxon>
        <taxon>Pseudomonadati</taxon>
        <taxon>Pseudomonadota</taxon>
        <taxon>Gammaproteobacteria</taxon>
        <taxon>Chromatiales</taxon>
        <taxon>Chromatiaceae</taxon>
        <taxon>Halochromatium</taxon>
    </lineage>
</organism>
<keyword evidence="2" id="KW-1133">Transmembrane helix</keyword>
<accession>A0AAJ0UID9</accession>
<name>A0AAJ0UID9_HALSE</name>
<feature type="transmembrane region" description="Helical" evidence="2">
    <location>
        <begin position="68"/>
        <end position="87"/>
    </location>
</feature>
<dbReference type="EMBL" id="NHSF01000074">
    <property type="protein sequence ID" value="MBK5932058.1"/>
    <property type="molecule type" value="Genomic_DNA"/>
</dbReference>
<gene>
    <name evidence="3" type="ORF">CCR82_16340</name>
</gene>
<comment type="caution">
    <text evidence="3">The sequence shown here is derived from an EMBL/GenBank/DDBJ whole genome shotgun (WGS) entry which is preliminary data.</text>
</comment>
<feature type="region of interest" description="Disordered" evidence="1">
    <location>
        <begin position="1"/>
        <end position="36"/>
    </location>
</feature>
<sequence length="195" mass="21459">MSASAEHDARVPAAGRSLQSLQPEQPGQSPVLASAPGVDQPASIGERLDLRDIHLPAEPGFWPPAPGWWLLFALLMAWAFWLGRLGWRRYRQWRRRRRILGELGRLRARGLQGPALIAAVSALLKRVALSRYPRAEVAALTGEAWVAFLDRSGGDGRFARGAGRVLAEGAYAPAIAEIDEQALLTVARDWLRRNS</sequence>
<reference evidence="3" key="2">
    <citation type="journal article" date="2020" name="Microorganisms">
        <title>Osmotic Adaptation and Compatible Solute Biosynthesis of Phototrophic Bacteria as Revealed from Genome Analyses.</title>
        <authorList>
            <person name="Imhoff J.F."/>
            <person name="Rahn T."/>
            <person name="Kunzel S."/>
            <person name="Keller A."/>
            <person name="Neulinger S.C."/>
        </authorList>
    </citation>
    <scope>NUCLEOTIDE SEQUENCE</scope>
    <source>
        <strain evidence="3">DSM 4395</strain>
    </source>
</reference>
<keyword evidence="2" id="KW-0812">Transmembrane</keyword>
<keyword evidence="4" id="KW-1185">Reference proteome</keyword>
<reference evidence="3" key="1">
    <citation type="submission" date="2017-05" db="EMBL/GenBank/DDBJ databases">
        <authorList>
            <person name="Imhoff J.F."/>
            <person name="Rahn T."/>
            <person name="Kuenzel S."/>
            <person name="Neulinger S.C."/>
        </authorList>
    </citation>
    <scope>NUCLEOTIDE SEQUENCE</scope>
    <source>
        <strain evidence="3">DSM 4395</strain>
    </source>
</reference>
<dbReference type="Pfam" id="PF14316">
    <property type="entry name" value="DUF4381"/>
    <property type="match status" value="1"/>
</dbReference>
<proteinExistence type="predicted"/>
<evidence type="ECO:0000313" key="3">
    <source>
        <dbReference type="EMBL" id="MBK5932058.1"/>
    </source>
</evidence>
<keyword evidence="2" id="KW-0472">Membrane</keyword>
<evidence type="ECO:0000313" key="4">
    <source>
        <dbReference type="Proteomes" id="UP001296967"/>
    </source>
</evidence>
<dbReference type="Proteomes" id="UP001296967">
    <property type="component" value="Unassembled WGS sequence"/>
</dbReference>
<evidence type="ECO:0000256" key="1">
    <source>
        <dbReference type="SAM" id="MobiDB-lite"/>
    </source>
</evidence>
<evidence type="ECO:0008006" key="5">
    <source>
        <dbReference type="Google" id="ProtNLM"/>
    </source>
</evidence>
<feature type="compositionally biased region" description="Polar residues" evidence="1">
    <location>
        <begin position="17"/>
        <end position="28"/>
    </location>
</feature>